<dbReference type="SMART" id="SM00448">
    <property type="entry name" value="REC"/>
    <property type="match status" value="1"/>
</dbReference>
<dbReference type="CDD" id="cd16922">
    <property type="entry name" value="HATPase_EvgS-ArcB-TorS-like"/>
    <property type="match status" value="1"/>
</dbReference>
<dbReference type="PROSITE" id="PS50110">
    <property type="entry name" value="RESPONSE_REGULATORY"/>
    <property type="match status" value="1"/>
</dbReference>
<dbReference type="Gene3D" id="3.30.450.20">
    <property type="entry name" value="PAS domain"/>
    <property type="match status" value="1"/>
</dbReference>
<keyword evidence="7" id="KW-0547">Nucleotide-binding</keyword>
<dbReference type="InterPro" id="IPR035965">
    <property type="entry name" value="PAS-like_dom_sf"/>
</dbReference>
<evidence type="ECO:0000313" key="21">
    <source>
        <dbReference type="EMBL" id="PMP13707.1"/>
    </source>
</evidence>
<evidence type="ECO:0000256" key="7">
    <source>
        <dbReference type="ARBA" id="ARBA00022741"/>
    </source>
</evidence>
<reference evidence="22 24" key="4">
    <citation type="submission" date="2019-04" db="EMBL/GenBank/DDBJ databases">
        <title>A reverse ecology approach based on a biological definition of microbial populations.</title>
        <authorList>
            <person name="Arevalo P."/>
            <person name="Vaninsberghe D."/>
            <person name="Elsherbini J."/>
            <person name="Gore J."/>
            <person name="Polz M."/>
        </authorList>
    </citation>
    <scope>NUCLEOTIDE SEQUENCE [LARGE SCALE GENOMIC DNA]</scope>
    <source>
        <strain evidence="22 24">10N.222.45.A8</strain>
    </source>
</reference>
<dbReference type="Pfam" id="PF02518">
    <property type="entry name" value="HATPase_c"/>
    <property type="match status" value="1"/>
</dbReference>
<dbReference type="EC" id="2.7.13.3" evidence="3"/>
<feature type="domain" description="Response regulatory" evidence="19">
    <location>
        <begin position="1128"/>
        <end position="1252"/>
    </location>
</feature>
<dbReference type="InterPro" id="IPR008207">
    <property type="entry name" value="Sig_transdc_His_kin_Hpt_dom"/>
</dbReference>
<feature type="domain" description="HPt" evidence="20">
    <location>
        <begin position="1349"/>
        <end position="1448"/>
    </location>
</feature>
<evidence type="ECO:0000256" key="10">
    <source>
        <dbReference type="ARBA" id="ARBA00022989"/>
    </source>
</evidence>
<feature type="region of interest" description="Disordered" evidence="16">
    <location>
        <begin position="1264"/>
        <end position="1287"/>
    </location>
</feature>
<dbReference type="Gene3D" id="1.10.287.130">
    <property type="match status" value="1"/>
</dbReference>
<dbReference type="Pfam" id="PF00072">
    <property type="entry name" value="Response_reg"/>
    <property type="match status" value="1"/>
</dbReference>
<dbReference type="InterPro" id="IPR004358">
    <property type="entry name" value="Sig_transdc_His_kin-like_C"/>
</dbReference>
<dbReference type="InterPro" id="IPR003594">
    <property type="entry name" value="HATPase_dom"/>
</dbReference>
<feature type="signal peptide" evidence="17">
    <location>
        <begin position="1"/>
        <end position="31"/>
    </location>
</feature>
<evidence type="ECO:0000256" key="11">
    <source>
        <dbReference type="ARBA" id="ARBA00023012"/>
    </source>
</evidence>
<dbReference type="CDD" id="cd17546">
    <property type="entry name" value="REC_hyHK_CKI1_RcsC-like"/>
    <property type="match status" value="1"/>
</dbReference>
<evidence type="ECO:0000256" key="4">
    <source>
        <dbReference type="ARBA" id="ARBA00022475"/>
    </source>
</evidence>
<evidence type="ECO:0000256" key="16">
    <source>
        <dbReference type="SAM" id="MobiDB-lite"/>
    </source>
</evidence>
<keyword evidence="6" id="KW-0812">Transmembrane</keyword>
<keyword evidence="8" id="KW-0378">Hydrolase</keyword>
<proteinExistence type="predicted"/>
<dbReference type="InterPro" id="IPR036641">
    <property type="entry name" value="HPT_dom_sf"/>
</dbReference>
<evidence type="ECO:0000313" key="24">
    <source>
        <dbReference type="Proteomes" id="UP000308018"/>
    </source>
</evidence>
<evidence type="ECO:0000256" key="13">
    <source>
        <dbReference type="PROSITE-ProRule" id="PRU00110"/>
    </source>
</evidence>
<keyword evidence="11" id="KW-0902">Two-component regulatory system</keyword>
<comment type="caution">
    <text evidence="21">The sequence shown here is derived from an EMBL/GenBank/DDBJ whole genome shotgun (WGS) entry which is preliminary data.</text>
</comment>
<dbReference type="Proteomes" id="UP000308018">
    <property type="component" value="Unassembled WGS sequence"/>
</dbReference>
<evidence type="ECO:0000259" key="18">
    <source>
        <dbReference type="PROSITE" id="PS50109"/>
    </source>
</evidence>
<dbReference type="Pfam" id="PF00512">
    <property type="entry name" value="HisKA"/>
    <property type="match status" value="1"/>
</dbReference>
<evidence type="ECO:0000259" key="19">
    <source>
        <dbReference type="PROSITE" id="PS50110"/>
    </source>
</evidence>
<dbReference type="InterPro" id="IPR036890">
    <property type="entry name" value="HATPase_C_sf"/>
</dbReference>
<sequence length="1462" mass="162556">MQNSASKTKTWCVAFLLSCLSLLMWPLLTFAENTPPGNTSPASSLASKTGNSSSDQVILRVGLPSYDMVPYSYQHKTPSGNTVSEGLLISMLDQVAVNAGFQYQIKLYSTFSDVLSAFERGELDLLVGVSSTKERHNYMTFSEPMFSIRRAVITQNRKINDLGALATANLALEKGFALNDLLPSLLPDSRITTLDSTQAAFTAIQENSVDAYIGDALALSALLQEQPRDSLTLSVLPDLPADHLHFAVKKGKHRLLSRINFALQDIKVGSLQSIYNQWLAPSQHSMLLNYGTLNLTQDEKNWLDSNPSIPVGTHSNWYPYDFTNEQQQHSGLSADILNLISNVLGVSFESTTYLTPEAAEVAFNNGETMVLTNITPTTDKARYMDFTQAYSFEPWVLLSRSDRLGNFAPSGTEAVGVIENSGGSTVLPSLCLTCLAVPYINHVSAFQALQKDDISFALASLHHAAPLLHQDYVGQFKITGTINEQNSAPLALAVNFRHPMLLSILNKTIGALPANELERLESKWLTYEYQEGLSPREVAKWSVIIGLGIFVVIFVIVFWNRKMAAEIEQRKIAEQRAKAAEAHLQTLADNIDGVVLKHIQTHPRQPLDIRFSFVSAGVSDMFGLSVDNVKEHPQHLFNLISEDDLPQFETSMLEAIETGHWENEQRMQLESGQTKWVKFNSQVSNSKTIEWNTVITDITLLKKQQQALDNARQKAESATAAKSQFLATISHEVRTPISGILGLLELMQEHQLSEELLNLHGGLNQSARNLLHIVNDVLDYSKIEAGKLDLNPTEIELGKVLARIVQPQSIHAQQKGLAFHYWQDPNLAQWLFADDIRLHQILNNFLNNAIKFTEHGTISLHIDVIEQNEHQQKVSLTVSDTGIGIPKDRQQSLFQPFEQVDKTTSRRFGGTGLGLSIALKLIEQMDGNIELSSEEGKGSHFTVTVTLPTCTPEHAVSNALALRQTLIFPSEGENSIELDVGNHSNEVYVVGYVLQQKELCRYLKHFDLEPKVLHINQKHLLKEMVVKHQPKHIFVAMSVWQQLAISDAWIQQHTGSTRFTVINQNPMLSPEPLGNSWCLSVNPLLPDNLVHVLTKPVSHNNLISSLDNETKAPIAIETREQAESNGRLILVAEDHPINQQVIAKQLESIGVHADIFDNGVLALNALKNKRYGLLLTDCHMPEMDGYTLASSIRQIEQRNEELNQETQKLPIVALTANAVQGEDANCYAHGMDDFLVKPVSIKQMKLTIEKWLPAIHDLDPTLETDISDAEKPDSQNQDTSSSSNALPAAQETNEFSMLFQGIEQSFAESAENNNSETIEDVDPTVPQDSPNETNSPIIDYTALYDLFEDHDVVMTLLDEFAASFIADNEQIKAQWANKEYKGLKTTSHRLKGAAKMVACDAMASPLAIIEAQANGLVTEATELDQVESEIEASISEATNTFERFTEEINQLRQTKEKAYSYE</sequence>
<name>A0A2N7NGY0_9VIBR</name>
<evidence type="ECO:0000256" key="17">
    <source>
        <dbReference type="SAM" id="SignalP"/>
    </source>
</evidence>
<dbReference type="InterPro" id="IPR011006">
    <property type="entry name" value="CheY-like_superfamily"/>
</dbReference>
<keyword evidence="9" id="KW-0067">ATP-binding</keyword>
<dbReference type="Gene3D" id="1.20.120.160">
    <property type="entry name" value="HPT domain"/>
    <property type="match status" value="1"/>
</dbReference>
<keyword evidence="17" id="KW-0732">Signal</keyword>
<feature type="region of interest" description="Disordered" evidence="16">
    <location>
        <begin position="1308"/>
        <end position="1334"/>
    </location>
</feature>
<keyword evidence="12" id="KW-0472">Membrane</keyword>
<feature type="chain" id="PRO_5030054187" description="histidine kinase" evidence="17">
    <location>
        <begin position="32"/>
        <end position="1462"/>
    </location>
</feature>
<dbReference type="PANTHER" id="PTHR45339:SF1">
    <property type="entry name" value="HYBRID SIGNAL TRANSDUCTION HISTIDINE KINASE J"/>
    <property type="match status" value="1"/>
</dbReference>
<dbReference type="Pfam" id="PF08447">
    <property type="entry name" value="PAS_3"/>
    <property type="match status" value="1"/>
</dbReference>
<evidence type="ECO:0000256" key="1">
    <source>
        <dbReference type="ARBA" id="ARBA00000085"/>
    </source>
</evidence>
<evidence type="ECO:0000313" key="22">
    <source>
        <dbReference type="EMBL" id="TKG28522.1"/>
    </source>
</evidence>
<dbReference type="Pfam" id="PF00497">
    <property type="entry name" value="SBP_bac_3"/>
    <property type="match status" value="2"/>
</dbReference>
<dbReference type="SUPFAM" id="SSF55874">
    <property type="entry name" value="ATPase domain of HSP90 chaperone/DNA topoisomerase II/histidine kinase"/>
    <property type="match status" value="1"/>
</dbReference>
<dbReference type="Proteomes" id="UP000235579">
    <property type="component" value="Unassembled WGS sequence"/>
</dbReference>
<protein>
    <recommendedName>
        <fullName evidence="3">histidine kinase</fullName>
        <ecNumber evidence="3">2.7.13.3</ecNumber>
    </recommendedName>
</protein>
<accession>A0A2N7NGY0</accession>
<evidence type="ECO:0000256" key="5">
    <source>
        <dbReference type="ARBA" id="ARBA00022553"/>
    </source>
</evidence>
<dbReference type="CDD" id="cd00130">
    <property type="entry name" value="PAS"/>
    <property type="match status" value="1"/>
</dbReference>
<reference evidence="21" key="3">
    <citation type="journal article" date="2018" name="Nature">
        <title>A major lineage of non-tailed dsDNA viruses as unrecognized killers of marine bacteria.</title>
        <authorList>
            <person name="Kauffman K.M."/>
            <person name="Hussain F.A."/>
            <person name="Yang J."/>
            <person name="Arevalo P."/>
            <person name="Brown J.M."/>
            <person name="Chang W.K."/>
            <person name="VanInsberghe D."/>
            <person name="Elsherbini J."/>
            <person name="Sharma R.S."/>
            <person name="Cutler M.B."/>
            <person name="Kelly L."/>
            <person name="Polz M.F."/>
        </authorList>
    </citation>
    <scope>NUCLEOTIDE SEQUENCE</scope>
    <source>
        <strain evidence="21">10N.222.48.A2</strain>
    </source>
</reference>
<feature type="domain" description="Histidine kinase" evidence="18">
    <location>
        <begin position="728"/>
        <end position="949"/>
    </location>
</feature>
<keyword evidence="15" id="KW-0175">Coiled coil</keyword>
<dbReference type="GO" id="GO:0005524">
    <property type="term" value="F:ATP binding"/>
    <property type="evidence" value="ECO:0007669"/>
    <property type="project" value="UniProtKB-KW"/>
</dbReference>
<dbReference type="PRINTS" id="PR00344">
    <property type="entry name" value="BCTRLSENSOR"/>
</dbReference>
<evidence type="ECO:0000256" key="14">
    <source>
        <dbReference type="PROSITE-ProRule" id="PRU00169"/>
    </source>
</evidence>
<evidence type="ECO:0000256" key="15">
    <source>
        <dbReference type="SAM" id="Coils"/>
    </source>
</evidence>
<dbReference type="SUPFAM" id="SSF55785">
    <property type="entry name" value="PYP-like sensor domain (PAS domain)"/>
    <property type="match status" value="1"/>
</dbReference>
<dbReference type="SUPFAM" id="SSF52172">
    <property type="entry name" value="CheY-like"/>
    <property type="match status" value="1"/>
</dbReference>
<feature type="compositionally biased region" description="Low complexity" evidence="16">
    <location>
        <begin position="1274"/>
        <end position="1284"/>
    </location>
</feature>
<dbReference type="Gene3D" id="3.40.190.10">
    <property type="entry name" value="Periplasmic binding protein-like II"/>
    <property type="match status" value="4"/>
</dbReference>
<dbReference type="SMART" id="SM00387">
    <property type="entry name" value="HATPase_c"/>
    <property type="match status" value="1"/>
</dbReference>
<dbReference type="FunFam" id="3.30.565.10:FF:000010">
    <property type="entry name" value="Sensor histidine kinase RcsC"/>
    <property type="match status" value="1"/>
</dbReference>
<dbReference type="InterPro" id="IPR001638">
    <property type="entry name" value="Solute-binding_3/MltF_N"/>
</dbReference>
<dbReference type="SUPFAM" id="SSF47384">
    <property type="entry name" value="Homodimeric domain of signal transducing histidine kinase"/>
    <property type="match status" value="1"/>
</dbReference>
<dbReference type="CDD" id="cd01007">
    <property type="entry name" value="PBP2_BvgS_HisK_like"/>
    <property type="match status" value="2"/>
</dbReference>
<dbReference type="RefSeq" id="WP_102257905.1">
    <property type="nucleotide sequence ID" value="NZ_MDBP01000042.1"/>
</dbReference>
<feature type="modified residue" description="4-aspartylphosphate" evidence="14">
    <location>
        <position position="1177"/>
    </location>
</feature>
<evidence type="ECO:0000256" key="6">
    <source>
        <dbReference type="ARBA" id="ARBA00022692"/>
    </source>
</evidence>
<dbReference type="GO" id="GO:0000155">
    <property type="term" value="F:phosphorelay sensor kinase activity"/>
    <property type="evidence" value="ECO:0007669"/>
    <property type="project" value="InterPro"/>
</dbReference>
<evidence type="ECO:0000256" key="9">
    <source>
        <dbReference type="ARBA" id="ARBA00022840"/>
    </source>
</evidence>
<dbReference type="CDD" id="cd00082">
    <property type="entry name" value="HisKA"/>
    <property type="match status" value="1"/>
</dbReference>
<dbReference type="InterPro" id="IPR001789">
    <property type="entry name" value="Sig_transdc_resp-reg_receiver"/>
</dbReference>
<dbReference type="GO" id="GO:0005886">
    <property type="term" value="C:plasma membrane"/>
    <property type="evidence" value="ECO:0007669"/>
    <property type="project" value="UniProtKB-SubCell"/>
</dbReference>
<dbReference type="PANTHER" id="PTHR45339">
    <property type="entry name" value="HYBRID SIGNAL TRANSDUCTION HISTIDINE KINASE J"/>
    <property type="match status" value="1"/>
</dbReference>
<keyword evidence="10" id="KW-1133">Transmembrane helix</keyword>
<dbReference type="InterPro" id="IPR003661">
    <property type="entry name" value="HisK_dim/P_dom"/>
</dbReference>
<evidence type="ECO:0000256" key="3">
    <source>
        <dbReference type="ARBA" id="ARBA00012438"/>
    </source>
</evidence>
<dbReference type="InterPro" id="IPR013655">
    <property type="entry name" value="PAS_fold_3"/>
</dbReference>
<dbReference type="Gene3D" id="3.30.565.10">
    <property type="entry name" value="Histidine kinase-like ATPase, C-terminal domain"/>
    <property type="match status" value="1"/>
</dbReference>
<dbReference type="Gene3D" id="3.40.50.2300">
    <property type="match status" value="1"/>
</dbReference>
<keyword evidence="5 14" id="KW-0597">Phosphoprotein</keyword>
<evidence type="ECO:0000313" key="23">
    <source>
        <dbReference type="Proteomes" id="UP000235579"/>
    </source>
</evidence>
<dbReference type="SUPFAM" id="SSF53850">
    <property type="entry name" value="Periplasmic binding protein-like II"/>
    <property type="match status" value="2"/>
</dbReference>
<dbReference type="GO" id="GO:0016787">
    <property type="term" value="F:hydrolase activity"/>
    <property type="evidence" value="ECO:0007669"/>
    <property type="project" value="UniProtKB-KW"/>
</dbReference>
<gene>
    <name evidence="21" type="ORF">BCS92_15345</name>
    <name evidence="22" type="ORF">FC057_22060</name>
</gene>
<dbReference type="InterPro" id="IPR000014">
    <property type="entry name" value="PAS"/>
</dbReference>
<dbReference type="EMBL" id="SYVV01000040">
    <property type="protein sequence ID" value="TKG28522.1"/>
    <property type="molecule type" value="Genomic_DNA"/>
</dbReference>
<evidence type="ECO:0000256" key="2">
    <source>
        <dbReference type="ARBA" id="ARBA00004651"/>
    </source>
</evidence>
<dbReference type="SMART" id="SM00062">
    <property type="entry name" value="PBPb"/>
    <property type="match status" value="2"/>
</dbReference>
<evidence type="ECO:0000256" key="8">
    <source>
        <dbReference type="ARBA" id="ARBA00022801"/>
    </source>
</evidence>
<keyword evidence="4" id="KW-1003">Cell membrane</keyword>
<evidence type="ECO:0000256" key="12">
    <source>
        <dbReference type="ARBA" id="ARBA00023136"/>
    </source>
</evidence>
<organism evidence="21 23">
    <name type="scientific">Vibrio tasmaniensis</name>
    <dbReference type="NCBI Taxonomy" id="212663"/>
    <lineage>
        <taxon>Bacteria</taxon>
        <taxon>Pseudomonadati</taxon>
        <taxon>Pseudomonadota</taxon>
        <taxon>Gammaproteobacteria</taxon>
        <taxon>Vibrionales</taxon>
        <taxon>Vibrionaceae</taxon>
        <taxon>Vibrio</taxon>
    </lineage>
</organism>
<dbReference type="SMART" id="SM00388">
    <property type="entry name" value="HisKA"/>
    <property type="match status" value="1"/>
</dbReference>
<comment type="catalytic activity">
    <reaction evidence="1">
        <text>ATP + protein L-histidine = ADP + protein N-phospho-L-histidine.</text>
        <dbReference type="EC" id="2.7.13.3"/>
    </reaction>
</comment>
<dbReference type="EMBL" id="MDBP01000042">
    <property type="protein sequence ID" value="PMP13707.1"/>
    <property type="molecule type" value="Genomic_DNA"/>
</dbReference>
<feature type="coiled-coil region" evidence="15">
    <location>
        <begin position="563"/>
        <end position="590"/>
    </location>
</feature>
<reference evidence="23" key="1">
    <citation type="submission" date="2016-07" db="EMBL/GenBank/DDBJ databases">
        <title>Nontailed viruses are major unrecognized killers of bacteria in the ocean.</title>
        <authorList>
            <person name="Kauffman K."/>
            <person name="Hussain F."/>
            <person name="Yang J."/>
            <person name="Arevalo P."/>
            <person name="Brown J."/>
            <person name="Cutler M."/>
            <person name="Kelly L."/>
            <person name="Polz M.F."/>
        </authorList>
    </citation>
    <scope>NUCLEOTIDE SEQUENCE [LARGE SCALE GENOMIC DNA]</scope>
    <source>
        <strain evidence="23">10N.222.48.A2</strain>
    </source>
</reference>
<comment type="subcellular location">
    <subcellularLocation>
        <location evidence="2">Cell membrane</location>
        <topology evidence="2">Multi-pass membrane protein</topology>
    </subcellularLocation>
</comment>
<feature type="modified residue" description="Phosphohistidine" evidence="13">
    <location>
        <position position="1388"/>
    </location>
</feature>
<dbReference type="PROSITE" id="PS50109">
    <property type="entry name" value="HIS_KIN"/>
    <property type="match status" value="1"/>
</dbReference>
<dbReference type="InterPro" id="IPR036097">
    <property type="entry name" value="HisK_dim/P_sf"/>
</dbReference>
<reference evidence="21" key="2">
    <citation type="submission" date="2016-07" db="EMBL/GenBank/DDBJ databases">
        <authorList>
            <person name="Wan K."/>
            <person name="Booth B."/>
            <person name="Spirohn K."/>
            <person name="Hao T."/>
            <person name="Hu Y."/>
            <person name="Calderwood M."/>
            <person name="Hill D."/>
            <person name="Mohr S."/>
            <person name="Vidal M."/>
            <person name="Celniker S."/>
            <person name="Perrimon N."/>
        </authorList>
    </citation>
    <scope>NUCLEOTIDE SEQUENCE</scope>
    <source>
        <strain evidence="21">10N.222.48.A2</strain>
    </source>
</reference>
<evidence type="ECO:0000259" key="20">
    <source>
        <dbReference type="PROSITE" id="PS50894"/>
    </source>
</evidence>
<dbReference type="InterPro" id="IPR005467">
    <property type="entry name" value="His_kinase_dom"/>
</dbReference>
<dbReference type="Pfam" id="PF01627">
    <property type="entry name" value="Hpt"/>
    <property type="match status" value="1"/>
</dbReference>
<dbReference type="SUPFAM" id="SSF47226">
    <property type="entry name" value="Histidine-containing phosphotransfer domain, HPT domain"/>
    <property type="match status" value="1"/>
</dbReference>
<dbReference type="PROSITE" id="PS50894">
    <property type="entry name" value="HPT"/>
    <property type="match status" value="1"/>
</dbReference>